<protein>
    <recommendedName>
        <fullName evidence="3">Ig-like domain-containing protein</fullName>
    </recommendedName>
</protein>
<evidence type="ECO:0000313" key="1">
    <source>
        <dbReference type="EMBL" id="KAJ8890929.1"/>
    </source>
</evidence>
<keyword evidence="2" id="KW-1185">Reference proteome</keyword>
<comment type="caution">
    <text evidence="1">The sequence shown here is derived from an EMBL/GenBank/DDBJ whole genome shotgun (WGS) entry which is preliminary data.</text>
</comment>
<accession>A0ABQ9I2Q4</accession>
<proteinExistence type="predicted"/>
<gene>
    <name evidence="1" type="ORF">PR048_010438</name>
</gene>
<sequence length="442" mass="48989">MSYFWPKGFSIAIHGYATWAEGKGEPEREPSATDDLIADADTHQLVHVGERVLKESSKSEGRRCEAMCCDHLGHQKRATQTEMCVLRGQSVTSEVVGSPPASTSPRPRTALAGWLSPERGPVFGDFATSCPSSGPLSGHLPLSRLPFLSRRQTHITRLLFIRHVVRNERVYAVKLPPQLLAEHSSQNIQTTQTSSRYEKSSVCCKTVPTLSLTGSTGVQHQLIQWALTDKDWDTLSQGEGEFSLGRTYNNPLRLSVNHAGEQFNVGTRRLVVPSQRDRSTPSLVYSCKALGWETGERMTDGRMTDGRDGPLNGVGQCWVHEQKTDKRYTSSLVYAHTQGNTCGPAEELPNIHCLSRTEAELFRRSLQTDGTFKTRRAPVPTFRHNYVVLGGAGVRLLASHLGESDSIPNGDTADRWVFMGVSRFLHPFISALLHTHFTLTRA</sequence>
<dbReference type="Proteomes" id="UP001159363">
    <property type="component" value="Chromosome 3"/>
</dbReference>
<evidence type="ECO:0008006" key="3">
    <source>
        <dbReference type="Google" id="ProtNLM"/>
    </source>
</evidence>
<evidence type="ECO:0000313" key="2">
    <source>
        <dbReference type="Proteomes" id="UP001159363"/>
    </source>
</evidence>
<dbReference type="EMBL" id="JARBHB010000003">
    <property type="protein sequence ID" value="KAJ8890929.1"/>
    <property type="molecule type" value="Genomic_DNA"/>
</dbReference>
<reference evidence="1 2" key="1">
    <citation type="submission" date="2023-02" db="EMBL/GenBank/DDBJ databases">
        <title>LHISI_Scaffold_Assembly.</title>
        <authorList>
            <person name="Stuart O.P."/>
            <person name="Cleave R."/>
            <person name="Magrath M.J.L."/>
            <person name="Mikheyev A.S."/>
        </authorList>
    </citation>
    <scope>NUCLEOTIDE SEQUENCE [LARGE SCALE GENOMIC DNA]</scope>
    <source>
        <strain evidence="1">Daus_M_001</strain>
        <tissue evidence="1">Leg muscle</tissue>
    </source>
</reference>
<name>A0ABQ9I2Q4_9NEOP</name>
<organism evidence="1 2">
    <name type="scientific">Dryococelus australis</name>
    <dbReference type="NCBI Taxonomy" id="614101"/>
    <lineage>
        <taxon>Eukaryota</taxon>
        <taxon>Metazoa</taxon>
        <taxon>Ecdysozoa</taxon>
        <taxon>Arthropoda</taxon>
        <taxon>Hexapoda</taxon>
        <taxon>Insecta</taxon>
        <taxon>Pterygota</taxon>
        <taxon>Neoptera</taxon>
        <taxon>Polyneoptera</taxon>
        <taxon>Phasmatodea</taxon>
        <taxon>Verophasmatodea</taxon>
        <taxon>Anareolatae</taxon>
        <taxon>Phasmatidae</taxon>
        <taxon>Eurycanthinae</taxon>
        <taxon>Dryococelus</taxon>
    </lineage>
</organism>